<dbReference type="Proteomes" id="UP000291591">
    <property type="component" value="Unassembled WGS sequence"/>
</dbReference>
<protein>
    <recommendedName>
        <fullName evidence="1">non-specific serine/threonine protein kinase</fullName>
        <ecNumber evidence="1">2.7.11.1</ecNumber>
    </recommendedName>
</protein>
<keyword evidence="5 10" id="KW-0418">Kinase</keyword>
<dbReference type="AlphaFoldDB" id="A0A4Q7UTE5"/>
<accession>A0A4Q7UTE5</accession>
<dbReference type="GO" id="GO:0005524">
    <property type="term" value="F:ATP binding"/>
    <property type="evidence" value="ECO:0007669"/>
    <property type="project" value="UniProtKB-KW"/>
</dbReference>
<keyword evidence="8" id="KW-1133">Transmembrane helix</keyword>
<dbReference type="PANTHER" id="PTHR43289">
    <property type="entry name" value="MITOGEN-ACTIVATED PROTEIN KINASE KINASE KINASE 20-RELATED"/>
    <property type="match status" value="1"/>
</dbReference>
<dbReference type="EMBL" id="SHKL01000001">
    <property type="protein sequence ID" value="RZT84274.1"/>
    <property type="molecule type" value="Genomic_DNA"/>
</dbReference>
<keyword evidence="4" id="KW-0547">Nucleotide-binding</keyword>
<dbReference type="PANTHER" id="PTHR43289:SF6">
    <property type="entry name" value="SERINE_THREONINE-PROTEIN KINASE NEKL-3"/>
    <property type="match status" value="1"/>
</dbReference>
<comment type="caution">
    <text evidence="10">The sequence shown here is derived from an EMBL/GenBank/DDBJ whole genome shotgun (WGS) entry which is preliminary data.</text>
</comment>
<feature type="region of interest" description="Disordered" evidence="7">
    <location>
        <begin position="272"/>
        <end position="340"/>
    </location>
</feature>
<dbReference type="SMART" id="SM00220">
    <property type="entry name" value="S_TKc"/>
    <property type="match status" value="1"/>
</dbReference>
<keyword evidence="6" id="KW-0067">ATP-binding</keyword>
<keyword evidence="2 10" id="KW-0723">Serine/threonine-protein kinase</keyword>
<dbReference type="CDD" id="cd14014">
    <property type="entry name" value="STKc_PknB_like"/>
    <property type="match status" value="1"/>
</dbReference>
<sequence length="657" mass="66626">MEPGNVLFDRYRVVRRIASGGMGTVFEARDLALDQPVALKRVCYASHPEADGTRARTLREARTAARLRGDPHVVSIYDVQVSDDDVWLVLEYVPSRSLAEVTAGGVRLDVRTAARIGAAVARGLAAAHAGGVVHRDVKPGNILIATADGTAKLTDFGISHADGESTLTVTGEVSGTPAYMAREVARGEDATPASDVFSLAATLYAAVEGTGPFGPQSNPRAMVYRVANEPVRPPEVSGPLGPLLMAMLADDPSQRPGAAAVARWLDDLAGRPLVTSGAPGGTVPGPPGPPPSFPPGPGPAGPRSPGPRGGPGPAPPGAPVTPGGPATPDGPAASDGSAPTRVRRRRWPLVLGAVALVAVLLVAAFVVFGPGSSAPEDTAAAPVSPRAVSGDPRRADPCALLDQAVLQGFGAAMPVVASSLPGCRTDVVPPGGQVVRVSAYFTGGTDEGGAPRQVGDLTEVRGTQTTDADSRGLSCSHGIGLPDGDAVRFDVESFDPGVAPCTVADRVLDAATGRLQRDGITYDPARNAGSVLAGADACQALDGPGLARAGVDTRAFPGFANWSCSWGTAQTYATVAFGVTTTERGVVGDPVAPVGGDAAFSRPEGGGCVLNVLRPPLPDGRVELVTTTVQVAGAPRERMCTAAADLAATARSRLPAG</sequence>
<dbReference type="Gene3D" id="1.10.510.10">
    <property type="entry name" value="Transferase(Phosphotransferase) domain 1"/>
    <property type="match status" value="1"/>
</dbReference>
<feature type="domain" description="Protein kinase" evidence="9">
    <location>
        <begin position="11"/>
        <end position="274"/>
    </location>
</feature>
<evidence type="ECO:0000256" key="4">
    <source>
        <dbReference type="ARBA" id="ARBA00022741"/>
    </source>
</evidence>
<proteinExistence type="predicted"/>
<dbReference type="SUPFAM" id="SSF56112">
    <property type="entry name" value="Protein kinase-like (PK-like)"/>
    <property type="match status" value="1"/>
</dbReference>
<evidence type="ECO:0000313" key="10">
    <source>
        <dbReference type="EMBL" id="RZT84274.1"/>
    </source>
</evidence>
<evidence type="ECO:0000256" key="7">
    <source>
        <dbReference type="SAM" id="MobiDB-lite"/>
    </source>
</evidence>
<keyword evidence="3" id="KW-0808">Transferase</keyword>
<dbReference type="InterPro" id="IPR000719">
    <property type="entry name" value="Prot_kinase_dom"/>
</dbReference>
<dbReference type="InterPro" id="IPR011009">
    <property type="entry name" value="Kinase-like_dom_sf"/>
</dbReference>
<evidence type="ECO:0000313" key="11">
    <source>
        <dbReference type="Proteomes" id="UP000291591"/>
    </source>
</evidence>
<evidence type="ECO:0000256" key="5">
    <source>
        <dbReference type="ARBA" id="ARBA00022777"/>
    </source>
</evidence>
<evidence type="ECO:0000256" key="8">
    <source>
        <dbReference type="SAM" id="Phobius"/>
    </source>
</evidence>
<keyword evidence="8" id="KW-0812">Transmembrane</keyword>
<reference evidence="10 11" key="1">
    <citation type="submission" date="2019-02" db="EMBL/GenBank/DDBJ databases">
        <title>Sequencing the genomes of 1000 actinobacteria strains.</title>
        <authorList>
            <person name="Klenk H.-P."/>
        </authorList>
    </citation>
    <scope>NUCLEOTIDE SEQUENCE [LARGE SCALE GENOMIC DNA]</scope>
    <source>
        <strain evidence="10 11">DSM 45779</strain>
    </source>
</reference>
<keyword evidence="11" id="KW-1185">Reference proteome</keyword>
<evidence type="ECO:0000256" key="6">
    <source>
        <dbReference type="ARBA" id="ARBA00022840"/>
    </source>
</evidence>
<dbReference type="PROSITE" id="PS00108">
    <property type="entry name" value="PROTEIN_KINASE_ST"/>
    <property type="match status" value="1"/>
</dbReference>
<gene>
    <name evidence="10" type="ORF">EV383_1112</name>
</gene>
<dbReference type="Pfam" id="PF00069">
    <property type="entry name" value="Pkinase"/>
    <property type="match status" value="1"/>
</dbReference>
<evidence type="ECO:0000256" key="2">
    <source>
        <dbReference type="ARBA" id="ARBA00022527"/>
    </source>
</evidence>
<dbReference type="PROSITE" id="PS50011">
    <property type="entry name" value="PROTEIN_KINASE_DOM"/>
    <property type="match status" value="1"/>
</dbReference>
<evidence type="ECO:0000256" key="1">
    <source>
        <dbReference type="ARBA" id="ARBA00012513"/>
    </source>
</evidence>
<evidence type="ECO:0000259" key="9">
    <source>
        <dbReference type="PROSITE" id="PS50011"/>
    </source>
</evidence>
<name>A0A4Q7UTE5_PSEST</name>
<dbReference type="GO" id="GO:0004674">
    <property type="term" value="F:protein serine/threonine kinase activity"/>
    <property type="evidence" value="ECO:0007669"/>
    <property type="project" value="UniProtKB-KW"/>
</dbReference>
<dbReference type="Gene3D" id="3.30.200.20">
    <property type="entry name" value="Phosphorylase Kinase, domain 1"/>
    <property type="match status" value="1"/>
</dbReference>
<evidence type="ECO:0000256" key="3">
    <source>
        <dbReference type="ARBA" id="ARBA00022679"/>
    </source>
</evidence>
<organism evidence="10 11">
    <name type="scientific">Pseudonocardia sediminis</name>
    <dbReference type="NCBI Taxonomy" id="1397368"/>
    <lineage>
        <taxon>Bacteria</taxon>
        <taxon>Bacillati</taxon>
        <taxon>Actinomycetota</taxon>
        <taxon>Actinomycetes</taxon>
        <taxon>Pseudonocardiales</taxon>
        <taxon>Pseudonocardiaceae</taxon>
        <taxon>Pseudonocardia</taxon>
    </lineage>
</organism>
<feature type="transmembrane region" description="Helical" evidence="8">
    <location>
        <begin position="349"/>
        <end position="368"/>
    </location>
</feature>
<dbReference type="InterPro" id="IPR008271">
    <property type="entry name" value="Ser/Thr_kinase_AS"/>
</dbReference>
<feature type="compositionally biased region" description="Low complexity" evidence="7">
    <location>
        <begin position="320"/>
        <end position="336"/>
    </location>
</feature>
<dbReference type="EC" id="2.7.11.1" evidence="1"/>
<keyword evidence="8" id="KW-0472">Membrane</keyword>
<feature type="compositionally biased region" description="Pro residues" evidence="7">
    <location>
        <begin position="284"/>
        <end position="319"/>
    </location>
</feature>